<dbReference type="Gene3D" id="3.30.450.20">
    <property type="entry name" value="PAS domain"/>
    <property type="match status" value="3"/>
</dbReference>
<accession>A0ABY2AMB4</accession>
<comment type="subcellular location">
    <subcellularLocation>
        <location evidence="1">Membrane</location>
    </subcellularLocation>
</comment>
<evidence type="ECO:0000259" key="11">
    <source>
        <dbReference type="PROSITE" id="PS50112"/>
    </source>
</evidence>
<dbReference type="PROSITE" id="PS50887">
    <property type="entry name" value="GGDEF"/>
    <property type="match status" value="1"/>
</dbReference>
<feature type="transmembrane region" description="Helical" evidence="10">
    <location>
        <begin position="335"/>
        <end position="357"/>
    </location>
</feature>
<keyword evidence="4" id="KW-0808">Transferase</keyword>
<dbReference type="EMBL" id="SJXE01000006">
    <property type="protein sequence ID" value="TCI02698.1"/>
    <property type="molecule type" value="Genomic_DNA"/>
</dbReference>
<dbReference type="InterPro" id="IPR000160">
    <property type="entry name" value="GGDEF_dom"/>
</dbReference>
<evidence type="ECO:0000256" key="2">
    <source>
        <dbReference type="ARBA" id="ARBA00012528"/>
    </source>
</evidence>
<keyword evidence="5" id="KW-0547">Nucleotide-binding</keyword>
<keyword evidence="7" id="KW-0067">ATP-binding</keyword>
<reference evidence="13 14" key="1">
    <citation type="submission" date="2019-02" db="EMBL/GenBank/DDBJ databases">
        <title>Corallincola luteus sp. nov., a marine bacterium isolated from surface sediment of Bohai Sea in China.</title>
        <authorList>
            <person name="Ren Q."/>
        </authorList>
    </citation>
    <scope>NUCLEOTIDE SEQUENCE [LARGE SCALE GENOMIC DNA]</scope>
    <source>
        <strain evidence="13 14">DASS28</strain>
    </source>
</reference>
<evidence type="ECO:0000313" key="13">
    <source>
        <dbReference type="EMBL" id="TCI02698.1"/>
    </source>
</evidence>
<dbReference type="InterPro" id="IPR035965">
    <property type="entry name" value="PAS-like_dom_sf"/>
</dbReference>
<sequence>MPFTKDPLQPTLQRILAPYFWPILIVILVLLSSVSGYNYLYQRASITEQHKHSLEESMTSKLAFTEQVLVNSFQHIEDSVRLLAKSDKLIEYIENPTLENKFYVEKQWALLAQASGNYRHLKLVDIDGYEKIRIDYDSEINQAQPANELINKSQHNFMMLANNVNEDETALIVFDLEKQNNQIRAPYRLMGRTLSPVVISGERKGYVVLNLKMDTIASLFDAQLNTLKIPLEVVAESGHFIRSKEPSHQYGHMISERNKYNLNQSHPTLWRTVSQHQLGIEEIDGDLFAFRWVQLGTDTRILSPDSDQILLLSRISEADILAATQAQILTINQAWIGRGIFIFITSLMLAFVMRYLLTQYKVQKLMLTAMCQMSSVMLMDTKGKVIGVNHAFEGMTGYNVDDICGYKPSMLFVEGLSRAKLEEAINNALTENGFWHGEVSCKLPDQSISSLWMEVSAIRLRSKYTKYYVASFVDITERTKREQELVSLSTQDPLTGISNRRQFDVTLTQLEKTARRYPSASFCLALLDLDYFKQVNDVYGHTTGDNVLKSFAKLITSQLREQDIFARIGGEEFAIIMPFTSIQEATSVCERLRLSTTQLTLDPQITVSIGIANYQAKLSANELYERADKALYQAKALGRNRVRFEDITAAKKRSKLPSPSFDIGM</sequence>
<evidence type="ECO:0000256" key="10">
    <source>
        <dbReference type="SAM" id="Phobius"/>
    </source>
</evidence>
<keyword evidence="8" id="KW-0902">Two-component regulatory system</keyword>
<dbReference type="InterPro" id="IPR029787">
    <property type="entry name" value="Nucleotide_cyclase"/>
</dbReference>
<dbReference type="SMART" id="SM00267">
    <property type="entry name" value="GGDEF"/>
    <property type="match status" value="1"/>
</dbReference>
<keyword evidence="10" id="KW-0472">Membrane</keyword>
<evidence type="ECO:0000256" key="6">
    <source>
        <dbReference type="ARBA" id="ARBA00022777"/>
    </source>
</evidence>
<dbReference type="PANTHER" id="PTHR45138">
    <property type="entry name" value="REGULATORY COMPONENTS OF SENSORY TRANSDUCTION SYSTEM"/>
    <property type="match status" value="1"/>
</dbReference>
<dbReference type="InterPro" id="IPR029151">
    <property type="entry name" value="Sensor-like_sf"/>
</dbReference>
<comment type="caution">
    <text evidence="13">The sequence shown here is derived from an EMBL/GenBank/DDBJ whole genome shotgun (WGS) entry which is preliminary data.</text>
</comment>
<dbReference type="CDD" id="cd01949">
    <property type="entry name" value="GGDEF"/>
    <property type="match status" value="1"/>
</dbReference>
<evidence type="ECO:0000259" key="12">
    <source>
        <dbReference type="PROSITE" id="PS50887"/>
    </source>
</evidence>
<evidence type="ECO:0000256" key="4">
    <source>
        <dbReference type="ARBA" id="ARBA00022679"/>
    </source>
</evidence>
<dbReference type="EC" id="2.7.7.65" evidence="2"/>
<evidence type="ECO:0000256" key="9">
    <source>
        <dbReference type="ARBA" id="ARBA00034247"/>
    </source>
</evidence>
<dbReference type="Proteomes" id="UP000292554">
    <property type="component" value="Unassembled WGS sequence"/>
</dbReference>
<dbReference type="SUPFAM" id="SSF55785">
    <property type="entry name" value="PYP-like sensor domain (PAS domain)"/>
    <property type="match status" value="1"/>
</dbReference>
<keyword evidence="3" id="KW-0597">Phosphoprotein</keyword>
<name>A0ABY2AMB4_9GAMM</name>
<evidence type="ECO:0000256" key="3">
    <source>
        <dbReference type="ARBA" id="ARBA00022553"/>
    </source>
</evidence>
<keyword evidence="10" id="KW-0812">Transmembrane</keyword>
<organism evidence="13 14">
    <name type="scientific">Corallincola luteus</name>
    <dbReference type="NCBI Taxonomy" id="1775177"/>
    <lineage>
        <taxon>Bacteria</taxon>
        <taxon>Pseudomonadati</taxon>
        <taxon>Pseudomonadota</taxon>
        <taxon>Gammaproteobacteria</taxon>
        <taxon>Alteromonadales</taxon>
        <taxon>Psychromonadaceae</taxon>
        <taxon>Corallincola</taxon>
    </lineage>
</organism>
<evidence type="ECO:0000256" key="5">
    <source>
        <dbReference type="ARBA" id="ARBA00022741"/>
    </source>
</evidence>
<dbReference type="InterPro" id="IPR050469">
    <property type="entry name" value="Diguanylate_Cyclase"/>
</dbReference>
<comment type="catalytic activity">
    <reaction evidence="9">
        <text>2 GTP = 3',3'-c-di-GMP + 2 diphosphate</text>
        <dbReference type="Rhea" id="RHEA:24898"/>
        <dbReference type="ChEBI" id="CHEBI:33019"/>
        <dbReference type="ChEBI" id="CHEBI:37565"/>
        <dbReference type="ChEBI" id="CHEBI:58805"/>
        <dbReference type="EC" id="2.7.7.65"/>
    </reaction>
</comment>
<dbReference type="InterPro" id="IPR000014">
    <property type="entry name" value="PAS"/>
</dbReference>
<dbReference type="Pfam" id="PF21623">
    <property type="entry name" value="HK_sensor_dom_bact"/>
    <property type="match status" value="1"/>
</dbReference>
<evidence type="ECO:0000256" key="7">
    <source>
        <dbReference type="ARBA" id="ARBA00022840"/>
    </source>
</evidence>
<evidence type="ECO:0000256" key="8">
    <source>
        <dbReference type="ARBA" id="ARBA00023012"/>
    </source>
</evidence>
<dbReference type="NCBIfam" id="TIGR00229">
    <property type="entry name" value="sensory_box"/>
    <property type="match status" value="1"/>
</dbReference>
<evidence type="ECO:0000313" key="14">
    <source>
        <dbReference type="Proteomes" id="UP000292554"/>
    </source>
</evidence>
<keyword evidence="14" id="KW-1185">Reference proteome</keyword>
<protein>
    <recommendedName>
        <fullName evidence="2">diguanylate cyclase</fullName>
        <ecNumber evidence="2">2.7.7.65</ecNumber>
    </recommendedName>
</protein>
<dbReference type="InterPro" id="IPR048760">
    <property type="entry name" value="VP0354-like_sensor_dom"/>
</dbReference>
<dbReference type="SUPFAM" id="SSF103190">
    <property type="entry name" value="Sensory domain-like"/>
    <property type="match status" value="2"/>
</dbReference>
<dbReference type="PANTHER" id="PTHR45138:SF9">
    <property type="entry name" value="DIGUANYLATE CYCLASE DGCM-RELATED"/>
    <property type="match status" value="1"/>
</dbReference>
<proteinExistence type="predicted"/>
<dbReference type="RefSeq" id="WP_131416121.1">
    <property type="nucleotide sequence ID" value="NZ_SJXE01000006.1"/>
</dbReference>
<dbReference type="SUPFAM" id="SSF55073">
    <property type="entry name" value="Nucleotide cyclase"/>
    <property type="match status" value="1"/>
</dbReference>
<dbReference type="Gene3D" id="3.30.70.270">
    <property type="match status" value="1"/>
</dbReference>
<dbReference type="PROSITE" id="PS50112">
    <property type="entry name" value="PAS"/>
    <property type="match status" value="1"/>
</dbReference>
<feature type="domain" description="GGDEF" evidence="12">
    <location>
        <begin position="520"/>
        <end position="647"/>
    </location>
</feature>
<keyword evidence="6" id="KW-0418">Kinase</keyword>
<dbReference type="CDD" id="cd00130">
    <property type="entry name" value="PAS"/>
    <property type="match status" value="1"/>
</dbReference>
<keyword evidence="10" id="KW-1133">Transmembrane helix</keyword>
<dbReference type="InterPro" id="IPR043128">
    <property type="entry name" value="Rev_trsase/Diguanyl_cyclase"/>
</dbReference>
<dbReference type="Pfam" id="PF00990">
    <property type="entry name" value="GGDEF"/>
    <property type="match status" value="1"/>
</dbReference>
<dbReference type="NCBIfam" id="TIGR00254">
    <property type="entry name" value="GGDEF"/>
    <property type="match status" value="1"/>
</dbReference>
<feature type="transmembrane region" description="Helical" evidence="10">
    <location>
        <begin position="20"/>
        <end position="41"/>
    </location>
</feature>
<gene>
    <name evidence="13" type="ORF">EZV61_12940</name>
</gene>
<evidence type="ECO:0000256" key="1">
    <source>
        <dbReference type="ARBA" id="ARBA00004370"/>
    </source>
</evidence>
<dbReference type="Pfam" id="PF13426">
    <property type="entry name" value="PAS_9"/>
    <property type="match status" value="1"/>
</dbReference>
<feature type="domain" description="PAS" evidence="11">
    <location>
        <begin position="376"/>
        <end position="432"/>
    </location>
</feature>